<comment type="caution">
    <text evidence="2">The sequence shown here is derived from an EMBL/GenBank/DDBJ whole genome shotgun (WGS) entry which is preliminary data.</text>
</comment>
<dbReference type="EMBL" id="OFSQ01000035">
    <property type="protein sequence ID" value="SOY63293.1"/>
    <property type="molecule type" value="Genomic_DNA"/>
</dbReference>
<name>A0A375C5U4_9BURK</name>
<dbReference type="Proteomes" id="UP000256780">
    <property type="component" value="Chromosome CBM2587_b"/>
</dbReference>
<sequence>MYPAASLVRKAAAGSAGIPSSAPGRPARTAAMPATRLRPCTERRFDFVLIRHYSPLTRATNAIHTYRSPSRHGHSPQDVDRQTECKLPAGCGARRVAVHGARQL</sequence>
<organism evidence="2">
    <name type="scientific">Cupriavidus taiwanensis</name>
    <dbReference type="NCBI Taxonomy" id="164546"/>
    <lineage>
        <taxon>Bacteria</taxon>
        <taxon>Pseudomonadati</taxon>
        <taxon>Pseudomonadota</taxon>
        <taxon>Betaproteobacteria</taxon>
        <taxon>Burkholderiales</taxon>
        <taxon>Burkholderiaceae</taxon>
        <taxon>Cupriavidus</taxon>
    </lineage>
</organism>
<reference evidence="2" key="1">
    <citation type="submission" date="2018-01" db="EMBL/GenBank/DDBJ databases">
        <authorList>
            <person name="Clerissi C."/>
        </authorList>
    </citation>
    <scope>NUCLEOTIDE SEQUENCE</scope>
    <source>
        <strain evidence="2">Cupriavidus sp. LMG 19464</strain>
    </source>
</reference>
<feature type="region of interest" description="Disordered" evidence="1">
    <location>
        <begin position="61"/>
        <end position="82"/>
    </location>
</feature>
<accession>A0A375C5U4</accession>
<evidence type="ECO:0000313" key="2">
    <source>
        <dbReference type="EMBL" id="SOY63293.1"/>
    </source>
</evidence>
<evidence type="ECO:0000256" key="1">
    <source>
        <dbReference type="SAM" id="MobiDB-lite"/>
    </source>
</evidence>
<feature type="region of interest" description="Disordered" evidence="1">
    <location>
        <begin position="13"/>
        <end position="34"/>
    </location>
</feature>
<protein>
    <submittedName>
        <fullName evidence="2">Uncharacterized protein</fullName>
    </submittedName>
</protein>
<gene>
    <name evidence="2" type="ORF">CBM2587_B60305</name>
</gene>
<proteinExistence type="predicted"/>
<dbReference type="AlphaFoldDB" id="A0A375C5U4"/>